<accession>A0A3B0V8U8</accession>
<keyword evidence="4" id="KW-0443">Lipid metabolism</keyword>
<gene>
    <name evidence="6" type="ORF">MNBD_BACTEROID07-1298</name>
</gene>
<comment type="pathway">
    <text evidence="1">Lipid metabolism.</text>
</comment>
<protein>
    <submittedName>
        <fullName evidence="6">Hemolysin A</fullName>
    </submittedName>
</protein>
<evidence type="ECO:0000256" key="3">
    <source>
        <dbReference type="ARBA" id="ARBA00022679"/>
    </source>
</evidence>
<keyword evidence="2" id="KW-0444">Lipid biosynthesis</keyword>
<sequence length="309" mass="35698">METIISPVSKELLLSELNEKTFLRKTNSGGNEIYDLTAEEAPHIMLEIGRLRELTFRDAKGGTGKSVDIDEYDKGEDAFRQLIVWDPKEQALVGGYRYKHCKEMKVKDGEVFTPTSRLFKYNKLFIEKYLPYTIELGRSFVQPDYQPTYNLRRGLFSLDNLWDGLGAVMVKYADAKYLFGKITMYPHFDSFGRDMILYFMQKYFPDKEGLITPRNPLPIKTDRKILESIFSGVNYEENYRILVQKVRKLGENIPPLFNAYMSLSSTMKTFGTALNDHFGNVEETGILVTVEDIYGPKKDRHLVIPETGR</sequence>
<reference evidence="6" key="1">
    <citation type="submission" date="2018-06" db="EMBL/GenBank/DDBJ databases">
        <authorList>
            <person name="Zhirakovskaya E."/>
        </authorList>
    </citation>
    <scope>NUCLEOTIDE SEQUENCE</scope>
</reference>
<dbReference type="InterPro" id="IPR016181">
    <property type="entry name" value="Acyl_CoA_acyltransferase"/>
</dbReference>
<name>A0A3B0V8U8_9ZZZZ</name>
<dbReference type="EMBL" id="UOET01000236">
    <property type="protein sequence ID" value="VAW28416.1"/>
    <property type="molecule type" value="Genomic_DNA"/>
</dbReference>
<dbReference type="AlphaFoldDB" id="A0A3B0V8U8"/>
<dbReference type="InterPro" id="IPR052351">
    <property type="entry name" value="Ornithine_N-alpha-AT"/>
</dbReference>
<dbReference type="GO" id="GO:0016746">
    <property type="term" value="F:acyltransferase activity"/>
    <property type="evidence" value="ECO:0007669"/>
    <property type="project" value="UniProtKB-KW"/>
</dbReference>
<proteinExistence type="predicted"/>
<evidence type="ECO:0000256" key="2">
    <source>
        <dbReference type="ARBA" id="ARBA00022516"/>
    </source>
</evidence>
<dbReference type="PANTHER" id="PTHR37323">
    <property type="entry name" value="GCN5-RELATED N-ACETYLTRANSFERASE"/>
    <property type="match status" value="1"/>
</dbReference>
<dbReference type="SUPFAM" id="SSF55729">
    <property type="entry name" value="Acyl-CoA N-acyltransferases (Nat)"/>
    <property type="match status" value="1"/>
</dbReference>
<keyword evidence="3" id="KW-0808">Transferase</keyword>
<evidence type="ECO:0000256" key="1">
    <source>
        <dbReference type="ARBA" id="ARBA00005189"/>
    </source>
</evidence>
<dbReference type="GO" id="GO:0006629">
    <property type="term" value="P:lipid metabolic process"/>
    <property type="evidence" value="ECO:0007669"/>
    <property type="project" value="UniProtKB-KW"/>
</dbReference>
<evidence type="ECO:0000256" key="5">
    <source>
        <dbReference type="ARBA" id="ARBA00023315"/>
    </source>
</evidence>
<dbReference type="Pfam" id="PF13444">
    <property type="entry name" value="Acetyltransf_5"/>
    <property type="match status" value="1"/>
</dbReference>
<evidence type="ECO:0000256" key="4">
    <source>
        <dbReference type="ARBA" id="ARBA00023098"/>
    </source>
</evidence>
<keyword evidence="5" id="KW-0012">Acyltransferase</keyword>
<organism evidence="6">
    <name type="scientific">hydrothermal vent metagenome</name>
    <dbReference type="NCBI Taxonomy" id="652676"/>
    <lineage>
        <taxon>unclassified sequences</taxon>
        <taxon>metagenomes</taxon>
        <taxon>ecological metagenomes</taxon>
    </lineage>
</organism>
<evidence type="ECO:0000313" key="6">
    <source>
        <dbReference type="EMBL" id="VAW28416.1"/>
    </source>
</evidence>
<dbReference type="PANTHER" id="PTHR37323:SF1">
    <property type="entry name" value="L-ORNITHINE N(ALPHA)-ACYLTRANSFERASE"/>
    <property type="match status" value="1"/>
</dbReference>